<reference evidence="2 3" key="1">
    <citation type="submission" date="2021-06" db="EMBL/GenBank/DDBJ databases">
        <title>Genome sequence of Babesia caballi.</title>
        <authorList>
            <person name="Yamagishi J."/>
            <person name="Kidaka T."/>
            <person name="Ochi A."/>
        </authorList>
    </citation>
    <scope>NUCLEOTIDE SEQUENCE [LARGE SCALE GENOMIC DNA]</scope>
    <source>
        <strain evidence="2">USDA-D6B2</strain>
    </source>
</reference>
<name>A0AAV4LXN0_BABCB</name>
<dbReference type="EMBL" id="BPLF01000002">
    <property type="protein sequence ID" value="GIX63239.1"/>
    <property type="molecule type" value="Genomic_DNA"/>
</dbReference>
<feature type="transmembrane region" description="Helical" evidence="1">
    <location>
        <begin position="371"/>
        <end position="394"/>
    </location>
</feature>
<evidence type="ECO:0000313" key="3">
    <source>
        <dbReference type="Proteomes" id="UP001497744"/>
    </source>
</evidence>
<evidence type="ECO:0000256" key="1">
    <source>
        <dbReference type="SAM" id="Phobius"/>
    </source>
</evidence>
<keyword evidence="1" id="KW-0472">Membrane</keyword>
<feature type="transmembrane region" description="Helical" evidence="1">
    <location>
        <begin position="187"/>
        <end position="206"/>
    </location>
</feature>
<gene>
    <name evidence="2" type="ORF">BcabD6B2_26740</name>
</gene>
<keyword evidence="1" id="KW-0812">Transmembrane</keyword>
<proteinExistence type="predicted"/>
<keyword evidence="3" id="KW-1185">Reference proteome</keyword>
<keyword evidence="1" id="KW-1133">Transmembrane helix</keyword>
<dbReference type="AlphaFoldDB" id="A0AAV4LXN0"/>
<comment type="caution">
    <text evidence="2">The sequence shown here is derived from an EMBL/GenBank/DDBJ whole genome shotgun (WGS) entry which is preliminary data.</text>
</comment>
<protein>
    <submittedName>
        <fullName evidence="2">Uncharacterized protein</fullName>
    </submittedName>
</protein>
<dbReference type="Proteomes" id="UP001497744">
    <property type="component" value="Unassembled WGS sequence"/>
</dbReference>
<dbReference type="GeneID" id="94194720"/>
<sequence length="400" mass="43923">MSYTSPKYDSLTHPPKNLKESIDWMLRISGKDGGDGGTWGMSELPRYILTLLNKSNEDLTEAVKKTFDEAVQNVTKDLKDKLGGTKGVFADYLRKFTVTSVGNTIHVDFDKWVTAVKQWIEKGCNPVCETDGPMAKFADGLAVFMGYYNGQLNDEGLGKNGSYESAYDAKNATWAAVKTSNKENECALIFLDAVIILFPLFTLLYWNGRRNINNKGQIPSGDWADQKLTNKNSELSKFLITVGFSDFSQLHTVYTKIVGHKTYNNYATRTQDRLLDPSVKGSTLSGRTQTAFDEFGRVMGGEDPPTTYGGFLEALMTRARCDISKSLGNNRVCTHTDSSTCDPSKFPFTKLFIVSTAYKIAVATTSPTKTILASAAAVTGVGVSAYLAYLYGLLPTLGVL</sequence>
<accession>A0AAV4LXN0</accession>
<dbReference type="RefSeq" id="XP_067715308.1">
    <property type="nucleotide sequence ID" value="XM_067859207.1"/>
</dbReference>
<evidence type="ECO:0000313" key="2">
    <source>
        <dbReference type="EMBL" id="GIX63239.1"/>
    </source>
</evidence>
<organism evidence="2 3">
    <name type="scientific">Babesia caballi</name>
    <dbReference type="NCBI Taxonomy" id="5871"/>
    <lineage>
        <taxon>Eukaryota</taxon>
        <taxon>Sar</taxon>
        <taxon>Alveolata</taxon>
        <taxon>Apicomplexa</taxon>
        <taxon>Aconoidasida</taxon>
        <taxon>Piroplasmida</taxon>
        <taxon>Babesiidae</taxon>
        <taxon>Babesia</taxon>
    </lineage>
</organism>